<feature type="binding site" evidence="3">
    <location>
        <position position="69"/>
    </location>
    <ligand>
        <name>Cu cation</name>
        <dbReference type="ChEBI" id="CHEBI:23378"/>
    </ligand>
</feature>
<accession>A0A1Y6D2D3</accession>
<dbReference type="InterPro" id="IPR013766">
    <property type="entry name" value="Thioredoxin_domain"/>
</dbReference>
<dbReference type="PROSITE" id="PS51352">
    <property type="entry name" value="THIOREDOXIN_2"/>
    <property type="match status" value="1"/>
</dbReference>
<dbReference type="PANTHER" id="PTHR12151:SF25">
    <property type="entry name" value="LINALOOL DEHYDRATASE_ISOMERASE DOMAIN-CONTAINING PROTEIN"/>
    <property type="match status" value="1"/>
</dbReference>
<keyword evidence="7" id="KW-1185">Reference proteome</keyword>
<dbReference type="Proteomes" id="UP000192923">
    <property type="component" value="Unassembled WGS sequence"/>
</dbReference>
<evidence type="ECO:0000313" key="7">
    <source>
        <dbReference type="Proteomes" id="UP000192923"/>
    </source>
</evidence>
<proteinExistence type="inferred from homology"/>
<keyword evidence="4" id="KW-1015">Disulfide bond</keyword>
<name>A0A1Y6D2D3_9GAMM</name>
<sequence length="191" mass="19795">MLCACLAIAAGLSRCQPPQGALPELRSGVLLPRPRPLDPAGLVLDDGAPLADFLGRGWWTVVFTGYTHCPDACPTTLAQLARARSLPGAGGVRVLFLSVDPGRDTPERLGLYVRHFDPGFRAATGPAGRVAAFVAGLGAAFQQVGDGGNYRVDHSTALILVDPLGRLAGYLTPPFTPETLAADLGAVAAMP</sequence>
<dbReference type="AlphaFoldDB" id="A0A1Y6D2D3"/>
<evidence type="ECO:0000256" key="4">
    <source>
        <dbReference type="PIRSR" id="PIRSR603782-2"/>
    </source>
</evidence>
<dbReference type="SUPFAM" id="SSF52833">
    <property type="entry name" value="Thioredoxin-like"/>
    <property type="match status" value="1"/>
</dbReference>
<gene>
    <name evidence="6" type="ORF">SAMN02949497_4528</name>
</gene>
<dbReference type="Gene3D" id="3.40.30.10">
    <property type="entry name" value="Glutaredoxin"/>
    <property type="match status" value="1"/>
</dbReference>
<evidence type="ECO:0000256" key="2">
    <source>
        <dbReference type="ARBA" id="ARBA00023008"/>
    </source>
</evidence>
<dbReference type="CDD" id="cd02968">
    <property type="entry name" value="SCO"/>
    <property type="match status" value="1"/>
</dbReference>
<dbReference type="InterPro" id="IPR036249">
    <property type="entry name" value="Thioredoxin-like_sf"/>
</dbReference>
<reference evidence="6 7" key="1">
    <citation type="submission" date="2016-12" db="EMBL/GenBank/DDBJ databases">
        <authorList>
            <person name="Song W.-J."/>
            <person name="Kurnit D.M."/>
        </authorList>
    </citation>
    <scope>NUCLEOTIDE SEQUENCE [LARGE SCALE GENOMIC DNA]</scope>
    <source>
        <strain evidence="6 7">175</strain>
    </source>
</reference>
<keyword evidence="3" id="KW-0479">Metal-binding</keyword>
<dbReference type="STRING" id="1760988.SAMN02949497_4528"/>
<dbReference type="GO" id="GO:0046872">
    <property type="term" value="F:metal ion binding"/>
    <property type="evidence" value="ECO:0007669"/>
    <property type="project" value="UniProtKB-KW"/>
</dbReference>
<feature type="disulfide bond" description="Redox-active" evidence="4">
    <location>
        <begin position="69"/>
        <end position="73"/>
    </location>
</feature>
<evidence type="ECO:0000256" key="3">
    <source>
        <dbReference type="PIRSR" id="PIRSR603782-1"/>
    </source>
</evidence>
<dbReference type="PANTHER" id="PTHR12151">
    <property type="entry name" value="ELECTRON TRANSPORT PROTIN SCO1/SENC FAMILY MEMBER"/>
    <property type="match status" value="1"/>
</dbReference>
<dbReference type="InterPro" id="IPR003782">
    <property type="entry name" value="SCO1/SenC"/>
</dbReference>
<evidence type="ECO:0000259" key="5">
    <source>
        <dbReference type="PROSITE" id="PS51352"/>
    </source>
</evidence>
<dbReference type="EMBL" id="FXAM01000001">
    <property type="protein sequence ID" value="SMF97109.1"/>
    <property type="molecule type" value="Genomic_DNA"/>
</dbReference>
<comment type="similarity">
    <text evidence="1">Belongs to the SCO1/2 family.</text>
</comment>
<keyword evidence="2 3" id="KW-0186">Copper</keyword>
<dbReference type="Pfam" id="PF02630">
    <property type="entry name" value="SCO1-SenC"/>
    <property type="match status" value="1"/>
</dbReference>
<evidence type="ECO:0000313" key="6">
    <source>
        <dbReference type="EMBL" id="SMF97109.1"/>
    </source>
</evidence>
<protein>
    <submittedName>
        <fullName evidence="6">Protein SCO1/2</fullName>
    </submittedName>
</protein>
<feature type="domain" description="Thioredoxin" evidence="5">
    <location>
        <begin position="31"/>
        <end position="189"/>
    </location>
</feature>
<evidence type="ECO:0000256" key="1">
    <source>
        <dbReference type="ARBA" id="ARBA00010996"/>
    </source>
</evidence>
<organism evidence="6 7">
    <name type="scientific">Methylomagnum ishizawai</name>
    <dbReference type="NCBI Taxonomy" id="1760988"/>
    <lineage>
        <taxon>Bacteria</taxon>
        <taxon>Pseudomonadati</taxon>
        <taxon>Pseudomonadota</taxon>
        <taxon>Gammaproteobacteria</taxon>
        <taxon>Methylococcales</taxon>
        <taxon>Methylococcaceae</taxon>
        <taxon>Methylomagnum</taxon>
    </lineage>
</organism>
<feature type="binding site" evidence="3">
    <location>
        <position position="154"/>
    </location>
    <ligand>
        <name>Cu cation</name>
        <dbReference type="ChEBI" id="CHEBI:23378"/>
    </ligand>
</feature>
<feature type="binding site" evidence="3">
    <location>
        <position position="73"/>
    </location>
    <ligand>
        <name>Cu cation</name>
        <dbReference type="ChEBI" id="CHEBI:23378"/>
    </ligand>
</feature>